<dbReference type="EMBL" id="RSCD01000004">
    <property type="protein sequence ID" value="RSH93402.1"/>
    <property type="molecule type" value="Genomic_DNA"/>
</dbReference>
<proteinExistence type="predicted"/>
<comment type="caution">
    <text evidence="2">The sequence shown here is derived from an EMBL/GenBank/DDBJ whole genome shotgun (WGS) entry which is preliminary data.</text>
</comment>
<feature type="region of interest" description="Disordered" evidence="1">
    <location>
        <begin position="67"/>
        <end position="137"/>
    </location>
</feature>
<dbReference type="PANTHER" id="PTHR11440">
    <property type="entry name" value="LECITHIN-CHOLESTEROL ACYLTRANSFERASE-RELATED"/>
    <property type="match status" value="1"/>
</dbReference>
<feature type="compositionally biased region" description="Basic and acidic residues" evidence="1">
    <location>
        <begin position="618"/>
        <end position="633"/>
    </location>
</feature>
<gene>
    <name evidence="2" type="ORF">EHS25_007758</name>
</gene>
<dbReference type="InterPro" id="IPR029058">
    <property type="entry name" value="AB_hydrolase_fold"/>
</dbReference>
<dbReference type="STRING" id="1890683.A0A427YQN7"/>
<feature type="compositionally biased region" description="Pro residues" evidence="1">
    <location>
        <begin position="126"/>
        <end position="135"/>
    </location>
</feature>
<evidence type="ECO:0000256" key="1">
    <source>
        <dbReference type="SAM" id="MobiDB-lite"/>
    </source>
</evidence>
<feature type="region of interest" description="Disordered" evidence="1">
    <location>
        <begin position="574"/>
        <end position="633"/>
    </location>
</feature>
<feature type="compositionally biased region" description="Low complexity" evidence="1">
    <location>
        <begin position="81"/>
        <end position="95"/>
    </location>
</feature>
<dbReference type="AlphaFoldDB" id="A0A427YQN7"/>
<protein>
    <recommendedName>
        <fullName evidence="4">DUF676 domain-containing protein</fullName>
    </recommendedName>
</protein>
<sequence length="652" mass="69210">MPTALSPFRYIQLARYVLQRWLDLSSSPSAWKGKARALPITRPPIAARRALLVGAGAGQGVLRSSVVEDSTAQQPRPQTKSSSSAPAPSSNTSTTGPKLPHGGRPHVWDPPSSGPSRAPANEPNYPLGPDPSLPPEPREIYRLMNDQKLFMKGAIKPPREVVVLCHGLYGFSTATPIPLFPSLKLHYWASVLEVLRDRMGVKVLVVGVKGTGSIKERAEQMHDFLQQTLPRGTGVNFVAHSMGGLDCRHLISTIRPTSYTPLSLTTIGTPHRGSPFMDWCAANIGVGTATAVATAALSAERTAAAAAALPYSLKSPLLSRPPDLRDKDGGGLSGFATALTSYLLNIFDSPAYSNLTTSFLRDHFNPSTPDVSSVKYMSVAGRTSKMSVLHPLWFPKLVLDAAAENGYGEDEGKTGKEYEGNDGLVSVSSAKWGEFLGAVDYCHHWDLRGEGGLFPQGGKLLSRAEEEEAKKKAEQVAGQAQKMGQEMAGGWDLQDGLVGGLGEYLGLSPGTSKKDAAQAIMAKADAQEAARKGKSTNSTNGQQTSASGASSGGSGSGSSWDIAQVGQILDWVTDLLPGGKGGGETGKKQLEDAQREKEREASGNGNGTGNGNGNGGGSKEKEKEKERKAKQQKFDLARFYGGLMLKLREDGF</sequence>
<feature type="compositionally biased region" description="Polar residues" evidence="1">
    <location>
        <begin position="67"/>
        <end position="80"/>
    </location>
</feature>
<reference evidence="2 3" key="1">
    <citation type="submission" date="2018-11" db="EMBL/GenBank/DDBJ databases">
        <title>Genome sequence of Saitozyma podzolica DSM 27192.</title>
        <authorList>
            <person name="Aliyu H."/>
            <person name="Gorte O."/>
            <person name="Ochsenreither K."/>
        </authorList>
    </citation>
    <scope>NUCLEOTIDE SEQUENCE [LARGE SCALE GENOMIC DNA]</scope>
    <source>
        <strain evidence="2 3">DSM 27192</strain>
    </source>
</reference>
<evidence type="ECO:0008006" key="4">
    <source>
        <dbReference type="Google" id="ProtNLM"/>
    </source>
</evidence>
<dbReference type="Proteomes" id="UP000279259">
    <property type="component" value="Unassembled WGS sequence"/>
</dbReference>
<feature type="compositionally biased region" description="Gly residues" evidence="1">
    <location>
        <begin position="604"/>
        <end position="617"/>
    </location>
</feature>
<dbReference type="SUPFAM" id="SSF53474">
    <property type="entry name" value="alpha/beta-Hydrolases"/>
    <property type="match status" value="1"/>
</dbReference>
<dbReference type="Gene3D" id="3.40.50.1820">
    <property type="entry name" value="alpha/beta hydrolase"/>
    <property type="match status" value="1"/>
</dbReference>
<feature type="compositionally biased region" description="Basic and acidic residues" evidence="1">
    <location>
        <begin position="585"/>
        <end position="601"/>
    </location>
</feature>
<evidence type="ECO:0000313" key="3">
    <source>
        <dbReference type="Proteomes" id="UP000279259"/>
    </source>
</evidence>
<evidence type="ECO:0000313" key="2">
    <source>
        <dbReference type="EMBL" id="RSH93402.1"/>
    </source>
</evidence>
<feature type="compositionally biased region" description="Polar residues" evidence="1">
    <location>
        <begin position="535"/>
        <end position="544"/>
    </location>
</feature>
<name>A0A427YQN7_9TREE</name>
<keyword evidence="3" id="KW-1185">Reference proteome</keyword>
<feature type="region of interest" description="Disordered" evidence="1">
    <location>
        <begin position="527"/>
        <end position="560"/>
    </location>
</feature>
<accession>A0A427YQN7</accession>
<organism evidence="2 3">
    <name type="scientific">Saitozyma podzolica</name>
    <dbReference type="NCBI Taxonomy" id="1890683"/>
    <lineage>
        <taxon>Eukaryota</taxon>
        <taxon>Fungi</taxon>
        <taxon>Dikarya</taxon>
        <taxon>Basidiomycota</taxon>
        <taxon>Agaricomycotina</taxon>
        <taxon>Tremellomycetes</taxon>
        <taxon>Tremellales</taxon>
        <taxon>Trimorphomycetaceae</taxon>
        <taxon>Saitozyma</taxon>
    </lineage>
</organism>
<dbReference type="OrthoDB" id="5592486at2759"/>